<evidence type="ECO:0000313" key="3">
    <source>
        <dbReference type="EMBL" id="VBB07300.1"/>
    </source>
</evidence>
<dbReference type="SUPFAM" id="SSF55469">
    <property type="entry name" value="FMN-dependent nitroreductase-like"/>
    <property type="match status" value="1"/>
</dbReference>
<dbReference type="InterPro" id="IPR029479">
    <property type="entry name" value="Nitroreductase"/>
</dbReference>
<name>A0A498R8P9_9FIRM</name>
<dbReference type="Pfam" id="PF00881">
    <property type="entry name" value="Nitroreductase"/>
    <property type="match status" value="1"/>
</dbReference>
<evidence type="ECO:0000256" key="1">
    <source>
        <dbReference type="ARBA" id="ARBA00023027"/>
    </source>
</evidence>
<dbReference type="PANTHER" id="PTHR23026:SF125">
    <property type="entry name" value="OXYGEN-INSENSITIVE NAD(P)H NITROREDUCTASE"/>
    <property type="match status" value="1"/>
</dbReference>
<dbReference type="OrthoDB" id="9783470at2"/>
<keyword evidence="4" id="KW-1185">Reference proteome</keyword>
<keyword evidence="1" id="KW-0520">NAD</keyword>
<sequence>MPVNETLNSIKNRRSTRNFKSEQIKAEELQAVLEAGIYAPSAGNQQAWHFTVIQNKELLTWLNREAKKKAKQLKIEHLQTMASNESFNIFYGAPTVILVSGEENAVVIESDCAAATQNMLLAAESIGLGSCWVDFVIIAFTGSEGEEYLENLGIPDGYKPYASVALGYKNTEAIEPPPRNRNVINYIR</sequence>
<evidence type="ECO:0000313" key="4">
    <source>
        <dbReference type="Proteomes" id="UP000277811"/>
    </source>
</evidence>
<dbReference type="GO" id="GO:0046857">
    <property type="term" value="F:oxidoreductase activity, acting on other nitrogenous compounds as donors, with NAD or NADP as acceptor"/>
    <property type="evidence" value="ECO:0007669"/>
    <property type="project" value="TreeGrafter"/>
</dbReference>
<dbReference type="InterPro" id="IPR000415">
    <property type="entry name" value="Nitroreductase-like"/>
</dbReference>
<dbReference type="AlphaFoldDB" id="A0A498R8P9"/>
<organism evidence="3 4">
    <name type="scientific">Lucifera butyrica</name>
    <dbReference type="NCBI Taxonomy" id="1351585"/>
    <lineage>
        <taxon>Bacteria</taxon>
        <taxon>Bacillati</taxon>
        <taxon>Bacillota</taxon>
        <taxon>Negativicutes</taxon>
        <taxon>Veillonellales</taxon>
        <taxon>Veillonellaceae</taxon>
        <taxon>Lucifera</taxon>
    </lineage>
</organism>
<protein>
    <submittedName>
        <fullName evidence="3">Nitroreductase</fullName>
    </submittedName>
</protein>
<dbReference type="InterPro" id="IPR050627">
    <property type="entry name" value="Nitroreductase/BluB"/>
</dbReference>
<gene>
    <name evidence="3" type="ORF">LUCI_2544</name>
</gene>
<dbReference type="GO" id="GO:0046256">
    <property type="term" value="P:2,4,6-trinitrotoluene catabolic process"/>
    <property type="evidence" value="ECO:0007669"/>
    <property type="project" value="TreeGrafter"/>
</dbReference>
<dbReference type="GO" id="GO:0005829">
    <property type="term" value="C:cytosol"/>
    <property type="evidence" value="ECO:0007669"/>
    <property type="project" value="TreeGrafter"/>
</dbReference>
<proteinExistence type="predicted"/>
<reference evidence="3 4" key="1">
    <citation type="submission" date="2018-06" db="EMBL/GenBank/DDBJ databases">
        <authorList>
            <person name="Strepis N."/>
        </authorList>
    </citation>
    <scope>NUCLEOTIDE SEQUENCE [LARGE SCALE GENOMIC DNA]</scope>
    <source>
        <strain evidence="3">LUCI</strain>
    </source>
</reference>
<dbReference type="RefSeq" id="WP_122628231.1">
    <property type="nucleotide sequence ID" value="NZ_UPPP01000072.1"/>
</dbReference>
<feature type="domain" description="Nitroreductase" evidence="2">
    <location>
        <begin position="10"/>
        <end position="168"/>
    </location>
</feature>
<dbReference type="Gene3D" id="3.40.109.10">
    <property type="entry name" value="NADH Oxidase"/>
    <property type="match status" value="1"/>
</dbReference>
<dbReference type="PANTHER" id="PTHR23026">
    <property type="entry name" value="NADPH NITROREDUCTASE"/>
    <property type="match status" value="1"/>
</dbReference>
<accession>A0A498R8P9</accession>
<dbReference type="CDD" id="cd02136">
    <property type="entry name" value="PnbA_NfnB-like"/>
    <property type="match status" value="1"/>
</dbReference>
<dbReference type="EMBL" id="UPPP01000072">
    <property type="protein sequence ID" value="VBB07300.1"/>
    <property type="molecule type" value="Genomic_DNA"/>
</dbReference>
<dbReference type="Proteomes" id="UP000277811">
    <property type="component" value="Unassembled WGS sequence"/>
</dbReference>
<evidence type="ECO:0000259" key="2">
    <source>
        <dbReference type="Pfam" id="PF00881"/>
    </source>
</evidence>